<keyword evidence="2" id="KW-1185">Reference proteome</keyword>
<dbReference type="Proteomes" id="UP000805193">
    <property type="component" value="Unassembled WGS sequence"/>
</dbReference>
<name>A0AC60PKG8_IXOPE</name>
<gene>
    <name evidence="1" type="ORF">HPB47_002694</name>
</gene>
<comment type="caution">
    <text evidence="1">The sequence shown here is derived from an EMBL/GenBank/DDBJ whole genome shotgun (WGS) entry which is preliminary data.</text>
</comment>
<dbReference type="EMBL" id="JABSTQ010010370">
    <property type="protein sequence ID" value="KAG0421403.1"/>
    <property type="molecule type" value="Genomic_DNA"/>
</dbReference>
<reference evidence="1 2" key="1">
    <citation type="journal article" date="2020" name="Cell">
        <title>Large-Scale Comparative Analyses of Tick Genomes Elucidate Their Genetic Diversity and Vector Capacities.</title>
        <authorList>
            <consortium name="Tick Genome and Microbiome Consortium (TIGMIC)"/>
            <person name="Jia N."/>
            <person name="Wang J."/>
            <person name="Shi W."/>
            <person name="Du L."/>
            <person name="Sun Y."/>
            <person name="Zhan W."/>
            <person name="Jiang J.F."/>
            <person name="Wang Q."/>
            <person name="Zhang B."/>
            <person name="Ji P."/>
            <person name="Bell-Sakyi L."/>
            <person name="Cui X.M."/>
            <person name="Yuan T.T."/>
            <person name="Jiang B.G."/>
            <person name="Yang W.F."/>
            <person name="Lam T.T."/>
            <person name="Chang Q.C."/>
            <person name="Ding S.J."/>
            <person name="Wang X.J."/>
            <person name="Zhu J.G."/>
            <person name="Ruan X.D."/>
            <person name="Zhao L."/>
            <person name="Wei J.T."/>
            <person name="Ye R.Z."/>
            <person name="Que T.C."/>
            <person name="Du C.H."/>
            <person name="Zhou Y.H."/>
            <person name="Cheng J.X."/>
            <person name="Dai P.F."/>
            <person name="Guo W.B."/>
            <person name="Han X.H."/>
            <person name="Huang E.J."/>
            <person name="Li L.F."/>
            <person name="Wei W."/>
            <person name="Gao Y.C."/>
            <person name="Liu J.Z."/>
            <person name="Shao H.Z."/>
            <person name="Wang X."/>
            <person name="Wang C.C."/>
            <person name="Yang T.C."/>
            <person name="Huo Q.B."/>
            <person name="Li W."/>
            <person name="Chen H.Y."/>
            <person name="Chen S.E."/>
            <person name="Zhou L.G."/>
            <person name="Ni X.B."/>
            <person name="Tian J.H."/>
            <person name="Sheng Y."/>
            <person name="Liu T."/>
            <person name="Pan Y.S."/>
            <person name="Xia L.Y."/>
            <person name="Li J."/>
            <person name="Zhao F."/>
            <person name="Cao W.C."/>
        </authorList>
    </citation>
    <scope>NUCLEOTIDE SEQUENCE [LARGE SCALE GENOMIC DNA]</scope>
    <source>
        <strain evidence="1">Iper-2018</strain>
    </source>
</reference>
<evidence type="ECO:0000313" key="1">
    <source>
        <dbReference type="EMBL" id="KAG0421403.1"/>
    </source>
</evidence>
<protein>
    <submittedName>
        <fullName evidence="1">Uncharacterized protein</fullName>
    </submittedName>
</protein>
<sequence length="321" mass="36935">MVDIEPRVSVKSNLSNLDTLNESTLWYAESENLKSLEDGITYLVPNIVHFVKFGDNPLSFVEAVCIRAAWLHQRPEALMIHCDQCNRTVQSPLWYLIKDIPVLKLQTTVRPTEVFGIKFSYIQHVLMKYGGIYLDSDSYIVKSLDPYRRYKMSIGWPPGANVGNQVLVAHKDARYLKLCYESYREYRPDLWYWNAGVLPTERFLSVHPELVHSVPHDFGVAESDAQILYAKCDDSWKNYSAFHLFFRHIGTYVPPEPKRFGPITIDTVSKYDRNFGQLARLVLYGTTKLGASEIKSIDWLSKHPPEYSEYGCKLPASSPKN</sequence>
<evidence type="ECO:0000313" key="2">
    <source>
        <dbReference type="Proteomes" id="UP000805193"/>
    </source>
</evidence>
<accession>A0AC60PKG8</accession>
<proteinExistence type="predicted"/>
<organism evidence="1 2">
    <name type="scientific">Ixodes persulcatus</name>
    <name type="common">Taiga tick</name>
    <dbReference type="NCBI Taxonomy" id="34615"/>
    <lineage>
        <taxon>Eukaryota</taxon>
        <taxon>Metazoa</taxon>
        <taxon>Ecdysozoa</taxon>
        <taxon>Arthropoda</taxon>
        <taxon>Chelicerata</taxon>
        <taxon>Arachnida</taxon>
        <taxon>Acari</taxon>
        <taxon>Parasitiformes</taxon>
        <taxon>Ixodida</taxon>
        <taxon>Ixodoidea</taxon>
        <taxon>Ixodidae</taxon>
        <taxon>Ixodinae</taxon>
        <taxon>Ixodes</taxon>
    </lineage>
</organism>